<dbReference type="GO" id="GO:0015074">
    <property type="term" value="P:DNA integration"/>
    <property type="evidence" value="ECO:0007669"/>
    <property type="project" value="InterPro"/>
</dbReference>
<accession>A0A1U7VSK5</accession>
<feature type="domain" description="Integrase catalytic" evidence="1">
    <location>
        <begin position="1"/>
        <end position="117"/>
    </location>
</feature>
<dbReference type="Proteomes" id="UP000189701">
    <property type="component" value="Unplaced"/>
</dbReference>
<dbReference type="STRING" id="4096.A0A1U7VSK5"/>
<dbReference type="InterPro" id="IPR001584">
    <property type="entry name" value="Integrase_cat-core"/>
</dbReference>
<dbReference type="Gene3D" id="3.30.420.10">
    <property type="entry name" value="Ribonuclease H-like superfamily/Ribonuclease H"/>
    <property type="match status" value="1"/>
</dbReference>
<evidence type="ECO:0000313" key="3">
    <source>
        <dbReference type="RefSeq" id="XP_009770877.1"/>
    </source>
</evidence>
<evidence type="ECO:0000313" key="2">
    <source>
        <dbReference type="Proteomes" id="UP000189701"/>
    </source>
</evidence>
<reference evidence="3" key="2">
    <citation type="submission" date="2025-08" db="UniProtKB">
        <authorList>
            <consortium name="RefSeq"/>
        </authorList>
    </citation>
    <scope>IDENTIFICATION</scope>
    <source>
        <tissue evidence="3">Leaf</tissue>
    </source>
</reference>
<dbReference type="PANTHER" id="PTHR37984:SF5">
    <property type="entry name" value="PROTEIN NYNRIN-LIKE"/>
    <property type="match status" value="1"/>
</dbReference>
<organism evidence="2 3">
    <name type="scientific">Nicotiana sylvestris</name>
    <name type="common">Wood tobacco</name>
    <name type="synonym">South American tobacco</name>
    <dbReference type="NCBI Taxonomy" id="4096"/>
    <lineage>
        <taxon>Eukaryota</taxon>
        <taxon>Viridiplantae</taxon>
        <taxon>Streptophyta</taxon>
        <taxon>Embryophyta</taxon>
        <taxon>Tracheophyta</taxon>
        <taxon>Spermatophyta</taxon>
        <taxon>Magnoliopsida</taxon>
        <taxon>eudicotyledons</taxon>
        <taxon>Gunneridae</taxon>
        <taxon>Pentapetalae</taxon>
        <taxon>asterids</taxon>
        <taxon>lamiids</taxon>
        <taxon>Solanales</taxon>
        <taxon>Solanaceae</taxon>
        <taxon>Nicotianoideae</taxon>
        <taxon>Nicotianeae</taxon>
        <taxon>Nicotiana</taxon>
    </lineage>
</organism>
<gene>
    <name evidence="3" type="primary">LOC104221501</name>
</gene>
<dbReference type="eggNOG" id="KOG0017">
    <property type="taxonomic scope" value="Eukaryota"/>
</dbReference>
<protein>
    <submittedName>
        <fullName evidence="3">Uncharacterized protein K02A2.6-like</fullName>
    </submittedName>
</protein>
<sequence length="134" mass="14920">MGGGNCLANSFVKKNIFSRFGTPRALISDEGTHFCNRLLNNLLAKYGVRHKVATTYHPQTSGQVEVSNREIKQILEKTVSVNRKDWAAKLDDALWAYRTAYKTPIGASPTSCFMGRHVTCPLSLNTRHIGPLRS</sequence>
<reference evidence="2" key="1">
    <citation type="journal article" date="2013" name="Genome Biol.">
        <title>Reference genomes and transcriptomes of Nicotiana sylvestris and Nicotiana tomentosiformis.</title>
        <authorList>
            <person name="Sierro N."/>
            <person name="Battey J.N."/>
            <person name="Ouadi S."/>
            <person name="Bovet L."/>
            <person name="Goepfert S."/>
            <person name="Bakaher N."/>
            <person name="Peitsch M.C."/>
            <person name="Ivanov N.V."/>
        </authorList>
    </citation>
    <scope>NUCLEOTIDE SEQUENCE [LARGE SCALE GENOMIC DNA]</scope>
</reference>
<dbReference type="InterPro" id="IPR012337">
    <property type="entry name" value="RNaseH-like_sf"/>
</dbReference>
<evidence type="ECO:0000259" key="1">
    <source>
        <dbReference type="PROSITE" id="PS50994"/>
    </source>
</evidence>
<dbReference type="GO" id="GO:0003676">
    <property type="term" value="F:nucleic acid binding"/>
    <property type="evidence" value="ECO:0007669"/>
    <property type="project" value="InterPro"/>
</dbReference>
<dbReference type="InterPro" id="IPR050951">
    <property type="entry name" value="Retrovirus_Pol_polyprotein"/>
</dbReference>
<dbReference type="AlphaFoldDB" id="A0A1U7VSK5"/>
<dbReference type="PANTHER" id="PTHR37984">
    <property type="entry name" value="PROTEIN CBG26694"/>
    <property type="match status" value="1"/>
</dbReference>
<dbReference type="RefSeq" id="XP_009770877.1">
    <property type="nucleotide sequence ID" value="XM_009772575.1"/>
</dbReference>
<name>A0A1U7VSK5_NICSY</name>
<dbReference type="PROSITE" id="PS50994">
    <property type="entry name" value="INTEGRASE"/>
    <property type="match status" value="1"/>
</dbReference>
<dbReference type="SUPFAM" id="SSF53098">
    <property type="entry name" value="Ribonuclease H-like"/>
    <property type="match status" value="1"/>
</dbReference>
<dbReference type="InterPro" id="IPR036397">
    <property type="entry name" value="RNaseH_sf"/>
</dbReference>
<keyword evidence="2" id="KW-1185">Reference proteome</keyword>
<proteinExistence type="predicted"/>